<name>A0ABQ9HNF9_9NEOP</name>
<comment type="caution">
    <text evidence="2">The sequence shown here is derived from an EMBL/GenBank/DDBJ whole genome shotgun (WGS) entry which is preliminary data.</text>
</comment>
<evidence type="ECO:0000313" key="3">
    <source>
        <dbReference type="Proteomes" id="UP001159363"/>
    </source>
</evidence>
<keyword evidence="3" id="KW-1185">Reference proteome</keyword>
<feature type="compositionally biased region" description="Basic and acidic residues" evidence="1">
    <location>
        <begin position="131"/>
        <end position="142"/>
    </location>
</feature>
<feature type="region of interest" description="Disordered" evidence="1">
    <location>
        <begin position="129"/>
        <end position="151"/>
    </location>
</feature>
<accession>A0ABQ9HNF9</accession>
<evidence type="ECO:0000313" key="2">
    <source>
        <dbReference type="EMBL" id="KAJ8885636.1"/>
    </source>
</evidence>
<protein>
    <submittedName>
        <fullName evidence="2">Uncharacterized protein</fullName>
    </submittedName>
</protein>
<gene>
    <name evidence="2" type="ORF">PR048_011834</name>
</gene>
<evidence type="ECO:0000256" key="1">
    <source>
        <dbReference type="SAM" id="MobiDB-lite"/>
    </source>
</evidence>
<dbReference type="EMBL" id="JARBHB010000004">
    <property type="protein sequence ID" value="KAJ8885636.1"/>
    <property type="molecule type" value="Genomic_DNA"/>
</dbReference>
<dbReference type="Proteomes" id="UP001159363">
    <property type="component" value="Chromosome X"/>
</dbReference>
<proteinExistence type="predicted"/>
<feature type="region of interest" description="Disordered" evidence="1">
    <location>
        <begin position="171"/>
        <end position="216"/>
    </location>
</feature>
<feature type="compositionally biased region" description="Basic and acidic residues" evidence="1">
    <location>
        <begin position="180"/>
        <end position="191"/>
    </location>
</feature>
<reference evidence="2 3" key="1">
    <citation type="submission" date="2023-02" db="EMBL/GenBank/DDBJ databases">
        <title>LHISI_Scaffold_Assembly.</title>
        <authorList>
            <person name="Stuart O.P."/>
            <person name="Cleave R."/>
            <person name="Magrath M.J.L."/>
            <person name="Mikheyev A.S."/>
        </authorList>
    </citation>
    <scope>NUCLEOTIDE SEQUENCE [LARGE SCALE GENOMIC DNA]</scope>
    <source>
        <strain evidence="2">Daus_M_001</strain>
        <tissue evidence="2">Leg muscle</tissue>
    </source>
</reference>
<sequence length="456" mass="49667">MKKITQHALRALGGRVEQILREFTFPELVGSRCKIPIATKTRKYSPRDRSPGGIIAGPLATHQGEPCSIPGGFAPGSPHVGIVPDDVADRRVLSETSFISGPCAPALLHTHFASPSLALKTSMLRAAQFTPEDKKSSGERSGELVGHGTGPPLPIHLRGYLAAAPRSLPSQYPIRGGIQGREKQQRSEKTRQPSVTSAMFPTCENPPAADSPNRASNPNPSCAAVCNDDVNMPLLYCTVSDDAMALLSVSEDVHMDGMDNSLSISGRSCRYCGLGNVMGPESYSPGTELQIPYSRSTPMWVKRDRVGAATERKHRLLVQPTEFAWNFVNSHGRAAQSLWAAGGSWFESQSSSSDVHPRTASGRLRWGVCDYSWARSPTPLHLSWYDICNGYIKNSFLESVPFYKHIVVFSGGLHCGNRTGRGLFYHDFCLFWPAASSVSRRSDRNAGPRMTVVTVE</sequence>
<organism evidence="2 3">
    <name type="scientific">Dryococelus australis</name>
    <dbReference type="NCBI Taxonomy" id="614101"/>
    <lineage>
        <taxon>Eukaryota</taxon>
        <taxon>Metazoa</taxon>
        <taxon>Ecdysozoa</taxon>
        <taxon>Arthropoda</taxon>
        <taxon>Hexapoda</taxon>
        <taxon>Insecta</taxon>
        <taxon>Pterygota</taxon>
        <taxon>Neoptera</taxon>
        <taxon>Polyneoptera</taxon>
        <taxon>Phasmatodea</taxon>
        <taxon>Verophasmatodea</taxon>
        <taxon>Anareolatae</taxon>
        <taxon>Phasmatidae</taxon>
        <taxon>Eurycanthinae</taxon>
        <taxon>Dryococelus</taxon>
    </lineage>
</organism>